<name>E0THC9_PARBH</name>
<dbReference type="GO" id="GO:0016491">
    <property type="term" value="F:oxidoreductase activity"/>
    <property type="evidence" value="ECO:0007669"/>
    <property type="project" value="UniProtKB-KW"/>
</dbReference>
<evidence type="ECO:0000313" key="6">
    <source>
        <dbReference type="Proteomes" id="UP000001302"/>
    </source>
</evidence>
<feature type="region of interest" description="Disordered" evidence="3">
    <location>
        <begin position="191"/>
        <end position="226"/>
    </location>
</feature>
<evidence type="ECO:0000256" key="3">
    <source>
        <dbReference type="SAM" id="MobiDB-lite"/>
    </source>
</evidence>
<dbReference type="EMBL" id="CP002156">
    <property type="protein sequence ID" value="ADM10219.1"/>
    <property type="molecule type" value="Genomic_DNA"/>
</dbReference>
<evidence type="ECO:0000313" key="5">
    <source>
        <dbReference type="EMBL" id="ADM10219.1"/>
    </source>
</evidence>
<dbReference type="CDD" id="cd02138">
    <property type="entry name" value="TdsD-like"/>
    <property type="match status" value="1"/>
</dbReference>
<dbReference type="eggNOG" id="COG0778">
    <property type="taxonomic scope" value="Bacteria"/>
</dbReference>
<keyword evidence="2" id="KW-0560">Oxidoreductase</keyword>
<dbReference type="RefSeq" id="WP_013301193.1">
    <property type="nucleotide sequence ID" value="NC_014414.1"/>
</dbReference>
<dbReference type="InterPro" id="IPR000415">
    <property type="entry name" value="Nitroreductase-like"/>
</dbReference>
<evidence type="ECO:0000256" key="2">
    <source>
        <dbReference type="ARBA" id="ARBA00023002"/>
    </source>
</evidence>
<proteinExistence type="inferred from homology"/>
<organism evidence="5 6">
    <name type="scientific">Parvularcula bermudensis (strain ATCC BAA-594 / HTCC2503 / KCTC 12087)</name>
    <dbReference type="NCBI Taxonomy" id="314260"/>
    <lineage>
        <taxon>Bacteria</taxon>
        <taxon>Pseudomonadati</taxon>
        <taxon>Pseudomonadota</taxon>
        <taxon>Alphaproteobacteria</taxon>
        <taxon>Parvularculales</taxon>
        <taxon>Parvularculaceae</taxon>
        <taxon>Parvularcula</taxon>
    </lineage>
</organism>
<evidence type="ECO:0000256" key="1">
    <source>
        <dbReference type="ARBA" id="ARBA00007118"/>
    </source>
</evidence>
<comment type="similarity">
    <text evidence="1">Belongs to the nitroreductase family.</text>
</comment>
<dbReference type="OrthoDB" id="9802510at2"/>
<protein>
    <submittedName>
        <fullName evidence="5">Nitroreductase</fullName>
    </submittedName>
</protein>
<dbReference type="PANTHER" id="PTHR43673">
    <property type="entry name" value="NAD(P)H NITROREDUCTASE YDGI-RELATED"/>
    <property type="match status" value="1"/>
</dbReference>
<dbReference type="SUPFAM" id="SSF55469">
    <property type="entry name" value="FMN-dependent nitroreductase-like"/>
    <property type="match status" value="1"/>
</dbReference>
<accession>E0THC9</accession>
<dbReference type="KEGG" id="pbr:PB2503_10839"/>
<keyword evidence="6" id="KW-1185">Reference proteome</keyword>
<dbReference type="Pfam" id="PF00881">
    <property type="entry name" value="Nitroreductase"/>
    <property type="match status" value="2"/>
</dbReference>
<dbReference type="PANTHER" id="PTHR43673:SF10">
    <property type="entry name" value="NADH DEHYDROGENASE_NAD(P)H NITROREDUCTASE XCC3605-RELATED"/>
    <property type="match status" value="1"/>
</dbReference>
<dbReference type="HOGENOM" id="CLU_070764_6_0_5"/>
<feature type="domain" description="Nitroreductase" evidence="4">
    <location>
        <begin position="45"/>
        <end position="90"/>
    </location>
</feature>
<reference evidence="6" key="1">
    <citation type="submission" date="2010-08" db="EMBL/GenBank/DDBJ databases">
        <title>Genome sequence of Parvularcula bermudensis HTCC2503.</title>
        <authorList>
            <person name="Kang D.-M."/>
            <person name="Oh H.-M."/>
            <person name="Cho J.-C."/>
        </authorList>
    </citation>
    <scope>NUCLEOTIDE SEQUENCE [LARGE SCALE GENOMIC DNA]</scope>
    <source>
        <strain evidence="6">ATCC BAA-594 / HTCC2503 / KCTC 12087</strain>
    </source>
</reference>
<gene>
    <name evidence="5" type="ordered locus">PB2503_10839</name>
</gene>
<evidence type="ECO:0000259" key="4">
    <source>
        <dbReference type="Pfam" id="PF00881"/>
    </source>
</evidence>
<dbReference type="Proteomes" id="UP000001302">
    <property type="component" value="Chromosome"/>
</dbReference>
<dbReference type="Gene3D" id="3.40.109.10">
    <property type="entry name" value="NADH Oxidase"/>
    <property type="match status" value="1"/>
</dbReference>
<reference evidence="5 6" key="2">
    <citation type="journal article" date="2011" name="J. Bacteriol.">
        <title>Complete genome sequence of strain HTCC2503T of Parvularcula bermudensis, the type species of the order "Parvularculales" in the class Alphaproteobacteria.</title>
        <authorList>
            <person name="Oh H.M."/>
            <person name="Kang I."/>
            <person name="Vergin K.L."/>
            <person name="Kang D."/>
            <person name="Rhee K.H."/>
            <person name="Giovannoni S.J."/>
            <person name="Cho J.C."/>
        </authorList>
    </citation>
    <scope>NUCLEOTIDE SEQUENCE [LARGE SCALE GENOMIC DNA]</scope>
    <source>
        <strain evidence="6">ATCC BAA-594 / HTCC2503 / KCTC 12087</strain>
    </source>
</reference>
<dbReference type="AlphaFoldDB" id="E0THC9"/>
<feature type="domain" description="Nitroreductase" evidence="4">
    <location>
        <begin position="102"/>
        <end position="188"/>
    </location>
</feature>
<dbReference type="STRING" id="314260.PB2503_10839"/>
<dbReference type="InterPro" id="IPR029479">
    <property type="entry name" value="Nitroreductase"/>
</dbReference>
<sequence>MRQATGNALSAALIAAISSIEKEYTMSLDRTERNARPGVDRQFIDRWSPRAFDPTQEISREEIEIIFSAARWSPSCFNDQPWQFVVAPRTGLDFQDFLETLAPKNQKWAKKAALIGYVVCRRHFAEKEAKNAWAEFDSGAAWMAMTLQANALGWYTHGMGGFDQAQAAKRIGADGNAYKVICAFAIGKRSDPSTLPEDLRDAESPNGRKPLSEVVQFGHLGTPPTA</sequence>